<keyword evidence="3" id="KW-1185">Reference proteome</keyword>
<comment type="caution">
    <text evidence="2">The sequence shown here is derived from an EMBL/GenBank/DDBJ whole genome shotgun (WGS) entry which is preliminary data.</text>
</comment>
<name>A0A6V8LUE8_9BACT</name>
<gene>
    <name evidence="2" type="ORF">NNJEOMEG_03966</name>
</gene>
<dbReference type="AlphaFoldDB" id="A0A6V8LUE8"/>
<dbReference type="EMBL" id="BLTE01000032">
    <property type="protein sequence ID" value="GFK96092.1"/>
    <property type="molecule type" value="Genomic_DNA"/>
</dbReference>
<evidence type="ECO:0000313" key="3">
    <source>
        <dbReference type="Proteomes" id="UP000494245"/>
    </source>
</evidence>
<sequence length="283" mass="31076">MEQLFRKLAALDPLHGLTREVMEFYTEGLPPSAQKALERLFQRCPNEALEFTKEMRAISEKVVRKRHARKQARTRDAADPALPVDESPRSGKYLPMRTVLLDGTPAGNDACRQGADALRRALSDAGHAVEAFPLAELPIAPCRGCFACWTASPGRCPFQDASQSVAAAVANARLAVFYADMRFGVWGYELKKALDRMICLISPHFKVGAPTRHARRYPRMPAILSVGWLPAPDPESAEIFGRVVGHNARNMGAPAWRAVVLPGDASWAAHRQLCLDALARLAA</sequence>
<reference evidence="2 3" key="1">
    <citation type="submission" date="2020-04" db="EMBL/GenBank/DDBJ databases">
        <authorList>
            <consortium name="Desulfovibrio sp. FSS-1 genome sequencing consortium"/>
            <person name="Shimoshige H."/>
            <person name="Kobayashi H."/>
            <person name="Maekawa T."/>
        </authorList>
    </citation>
    <scope>NUCLEOTIDE SEQUENCE [LARGE SCALE GENOMIC DNA]</scope>
    <source>
        <strain evidence="2 3">SIID29052-01</strain>
    </source>
</reference>
<organism evidence="2 3">
    <name type="scientific">Fundidesulfovibrio magnetotacticus</name>
    <dbReference type="NCBI Taxonomy" id="2730080"/>
    <lineage>
        <taxon>Bacteria</taxon>
        <taxon>Pseudomonadati</taxon>
        <taxon>Thermodesulfobacteriota</taxon>
        <taxon>Desulfovibrionia</taxon>
        <taxon>Desulfovibrionales</taxon>
        <taxon>Desulfovibrionaceae</taxon>
        <taxon>Fundidesulfovibrio</taxon>
    </lineage>
</organism>
<evidence type="ECO:0008006" key="4">
    <source>
        <dbReference type="Google" id="ProtNLM"/>
    </source>
</evidence>
<evidence type="ECO:0000256" key="1">
    <source>
        <dbReference type="SAM" id="MobiDB-lite"/>
    </source>
</evidence>
<dbReference type="InterPro" id="IPR029039">
    <property type="entry name" value="Flavoprotein-like_sf"/>
</dbReference>
<feature type="region of interest" description="Disordered" evidence="1">
    <location>
        <begin position="62"/>
        <end position="89"/>
    </location>
</feature>
<dbReference type="Gene3D" id="3.40.50.360">
    <property type="match status" value="1"/>
</dbReference>
<protein>
    <recommendedName>
        <fullName evidence="4">NADPH-dependent FMN reductase-like domain-containing protein</fullName>
    </recommendedName>
</protein>
<accession>A0A6V8LUE8</accession>
<dbReference type="SUPFAM" id="SSF52218">
    <property type="entry name" value="Flavoproteins"/>
    <property type="match status" value="1"/>
</dbReference>
<reference evidence="2 3" key="2">
    <citation type="submission" date="2020-05" db="EMBL/GenBank/DDBJ databases">
        <title>Draft genome sequence of Desulfovibrio sp. strainFSS-1.</title>
        <authorList>
            <person name="Shimoshige H."/>
            <person name="Kobayashi H."/>
            <person name="Maekawa T."/>
        </authorList>
    </citation>
    <scope>NUCLEOTIDE SEQUENCE [LARGE SCALE GENOMIC DNA]</scope>
    <source>
        <strain evidence="2 3">SIID29052-01</strain>
    </source>
</reference>
<proteinExistence type="predicted"/>
<feature type="compositionally biased region" description="Basic residues" evidence="1">
    <location>
        <begin position="63"/>
        <end position="72"/>
    </location>
</feature>
<evidence type="ECO:0000313" key="2">
    <source>
        <dbReference type="EMBL" id="GFK96092.1"/>
    </source>
</evidence>
<dbReference type="Proteomes" id="UP000494245">
    <property type="component" value="Unassembled WGS sequence"/>
</dbReference>